<keyword evidence="1" id="KW-1133">Transmembrane helix</keyword>
<dbReference type="AlphaFoldDB" id="A0A2P6RAC9"/>
<sequence length="142" mass="15994">MTQQEGRTAPNVIMGILFWAVEEELKVFGDVNSSVNSSIRVLEFGLCWPVEEDLKVFRDVNSGMNSAAEFLLFLGLNSAISACIWWLLQDVLSPRARVTRAGSRFSCGTHLFQISRDCVQAQGLWKSALPFLFVGYYLTYFV</sequence>
<proteinExistence type="predicted"/>
<dbReference type="Gramene" id="PRQ43374">
    <property type="protein sequence ID" value="PRQ43374"/>
    <property type="gene ID" value="RchiOBHm_Chr3g0467801"/>
</dbReference>
<keyword evidence="1" id="KW-0812">Transmembrane</keyword>
<evidence type="ECO:0000313" key="2">
    <source>
        <dbReference type="EMBL" id="PRQ43374.1"/>
    </source>
</evidence>
<protein>
    <submittedName>
        <fullName evidence="2">Uncharacterized protein</fullName>
    </submittedName>
</protein>
<accession>A0A2P6RAC9</accession>
<evidence type="ECO:0000313" key="3">
    <source>
        <dbReference type="Proteomes" id="UP000238479"/>
    </source>
</evidence>
<evidence type="ECO:0000256" key="1">
    <source>
        <dbReference type="SAM" id="Phobius"/>
    </source>
</evidence>
<organism evidence="2 3">
    <name type="scientific">Rosa chinensis</name>
    <name type="common">China rose</name>
    <dbReference type="NCBI Taxonomy" id="74649"/>
    <lineage>
        <taxon>Eukaryota</taxon>
        <taxon>Viridiplantae</taxon>
        <taxon>Streptophyta</taxon>
        <taxon>Embryophyta</taxon>
        <taxon>Tracheophyta</taxon>
        <taxon>Spermatophyta</taxon>
        <taxon>Magnoliopsida</taxon>
        <taxon>eudicotyledons</taxon>
        <taxon>Gunneridae</taxon>
        <taxon>Pentapetalae</taxon>
        <taxon>rosids</taxon>
        <taxon>fabids</taxon>
        <taxon>Rosales</taxon>
        <taxon>Rosaceae</taxon>
        <taxon>Rosoideae</taxon>
        <taxon>Rosoideae incertae sedis</taxon>
        <taxon>Rosa</taxon>
    </lineage>
</organism>
<dbReference type="EMBL" id="PDCK01000041">
    <property type="protein sequence ID" value="PRQ43374.1"/>
    <property type="molecule type" value="Genomic_DNA"/>
</dbReference>
<reference evidence="2 3" key="1">
    <citation type="journal article" date="2018" name="Nat. Genet.">
        <title>The Rosa genome provides new insights in the design of modern roses.</title>
        <authorList>
            <person name="Bendahmane M."/>
        </authorList>
    </citation>
    <scope>NUCLEOTIDE SEQUENCE [LARGE SCALE GENOMIC DNA]</scope>
    <source>
        <strain evidence="3">cv. Old Blush</strain>
    </source>
</reference>
<comment type="caution">
    <text evidence="2">The sequence shown here is derived from an EMBL/GenBank/DDBJ whole genome shotgun (WGS) entry which is preliminary data.</text>
</comment>
<feature type="transmembrane region" description="Helical" evidence="1">
    <location>
        <begin position="70"/>
        <end position="88"/>
    </location>
</feature>
<keyword evidence="1" id="KW-0472">Membrane</keyword>
<dbReference type="Proteomes" id="UP000238479">
    <property type="component" value="Chromosome 3"/>
</dbReference>
<gene>
    <name evidence="2" type="ORF">RchiOBHm_Chr3g0467801</name>
</gene>
<keyword evidence="3" id="KW-1185">Reference proteome</keyword>
<name>A0A2P6RAC9_ROSCH</name>